<dbReference type="InterPro" id="IPR012334">
    <property type="entry name" value="Pectin_lyas_fold"/>
</dbReference>
<dbReference type="PROSITE" id="PS51257">
    <property type="entry name" value="PROKAR_LIPOPROTEIN"/>
    <property type="match status" value="1"/>
</dbReference>
<dbReference type="PANTHER" id="PTHR22990:SF15">
    <property type="entry name" value="F-BOX ONLY PROTEIN 10"/>
    <property type="match status" value="1"/>
</dbReference>
<feature type="signal peptide" evidence="2">
    <location>
        <begin position="1"/>
        <end position="18"/>
    </location>
</feature>
<dbReference type="InterPro" id="IPR039448">
    <property type="entry name" value="Beta_helix"/>
</dbReference>
<feature type="chain" id="PRO_5046349745" evidence="2">
    <location>
        <begin position="19"/>
        <end position="500"/>
    </location>
</feature>
<dbReference type="InterPro" id="IPR006626">
    <property type="entry name" value="PbH1"/>
</dbReference>
<evidence type="ECO:0000313" key="4">
    <source>
        <dbReference type="EMBL" id="MCT2585743.1"/>
    </source>
</evidence>
<dbReference type="Gene3D" id="2.160.20.10">
    <property type="entry name" value="Single-stranded right-handed beta-helix, Pectin lyase-like"/>
    <property type="match status" value="1"/>
</dbReference>
<keyword evidence="5" id="KW-1185">Reference proteome</keyword>
<protein>
    <submittedName>
        <fullName evidence="4">Right-handed parallel beta-helix repeat-containing protein</fullName>
    </submittedName>
</protein>
<name>A0ABT2JCZ0_9PSEU</name>
<comment type="caution">
    <text evidence="4">The sequence shown here is derived from an EMBL/GenBank/DDBJ whole genome shotgun (WGS) entry which is preliminary data.</text>
</comment>
<dbReference type="Pfam" id="PF13229">
    <property type="entry name" value="Beta_helix"/>
    <property type="match status" value="1"/>
</dbReference>
<dbReference type="InterPro" id="IPR011050">
    <property type="entry name" value="Pectin_lyase_fold/virulence"/>
</dbReference>
<feature type="domain" description="Right handed beta helix" evidence="3">
    <location>
        <begin position="151"/>
        <end position="299"/>
    </location>
</feature>
<dbReference type="SUPFAM" id="SSF51126">
    <property type="entry name" value="Pectin lyase-like"/>
    <property type="match status" value="1"/>
</dbReference>
<organism evidence="4 5">
    <name type="scientific">Actinophytocola gossypii</name>
    <dbReference type="NCBI Taxonomy" id="2812003"/>
    <lineage>
        <taxon>Bacteria</taxon>
        <taxon>Bacillati</taxon>
        <taxon>Actinomycetota</taxon>
        <taxon>Actinomycetes</taxon>
        <taxon>Pseudonocardiales</taxon>
        <taxon>Pseudonocardiaceae</taxon>
    </lineage>
</organism>
<reference evidence="4 5" key="1">
    <citation type="submission" date="2021-02" db="EMBL/GenBank/DDBJ databases">
        <title>Actinophytocola xerophila sp. nov., isolated from soil of cotton cropping field.</title>
        <authorList>
            <person name="Huang R."/>
            <person name="Chen X."/>
            <person name="Ge X."/>
            <person name="Liu W."/>
        </authorList>
    </citation>
    <scope>NUCLEOTIDE SEQUENCE [LARGE SCALE GENOMIC DNA]</scope>
    <source>
        <strain evidence="4 5">S1-96</strain>
    </source>
</reference>
<dbReference type="PANTHER" id="PTHR22990">
    <property type="entry name" value="F-BOX ONLY PROTEIN"/>
    <property type="match status" value="1"/>
</dbReference>
<dbReference type="InterPro" id="IPR051550">
    <property type="entry name" value="SCF-Subunits/Alg-Epimerases"/>
</dbReference>
<dbReference type="SMART" id="SM00710">
    <property type="entry name" value="PbH1"/>
    <property type="match status" value="6"/>
</dbReference>
<accession>A0ABT2JCZ0</accession>
<evidence type="ECO:0000256" key="2">
    <source>
        <dbReference type="SAM" id="SignalP"/>
    </source>
</evidence>
<dbReference type="Proteomes" id="UP001156441">
    <property type="component" value="Unassembled WGS sequence"/>
</dbReference>
<evidence type="ECO:0000259" key="3">
    <source>
        <dbReference type="Pfam" id="PF13229"/>
    </source>
</evidence>
<dbReference type="EMBL" id="JAFFZE010000016">
    <property type="protein sequence ID" value="MCT2585743.1"/>
    <property type="molecule type" value="Genomic_DNA"/>
</dbReference>
<sequence>MTSRLWTAVGLSAALLLAGCTSTPVDERPVEEGPAGSVPAVCDHVRPGPAEAPAGAVTVDPAVDGDLTDKTMANPPGTTFWLAPGTHTLTTDLYGQVIPKDGNTYLGAPGAVLDGQGRNLFAFTQPASHVTIRHLTIQGFAAPHNQGVVNHDSGDDWVIEHNTIQYNDGAGMMAGARQRIRGNCLRENGQYGINAFSAGNTITGLVVEGNEIVGNNTDDWETQRPGCGCTGGVKFWAVDGADVRGNWVHDNRGPGLWGDINNNDFLIEHNLIEHNDGAAIVYEASYNAIIRDNTIRGNNMVEGRMFAGRGDPFPAATIYVSESGGEPRIPARTDRIEIHGNLLENNWSGITAWENADRFCNSPANPSGDCTLLAETGECAQPGIAEQPHYDDCRWKTQRLDVHHNRFVLDPTVVECSNSLCTRMAVLANYGTFPNWSPYTGDVVQEAVTFGQDNRWHHNEYSGPWTFMAYDTSGVLTQTKWQSEPYRQDEGSTFVVQEAG</sequence>
<gene>
    <name evidence="4" type="ORF">JT362_21725</name>
</gene>
<proteinExistence type="predicted"/>
<dbReference type="RefSeq" id="WP_375546543.1">
    <property type="nucleotide sequence ID" value="NZ_JAFFZE010000016.1"/>
</dbReference>
<keyword evidence="1" id="KW-0677">Repeat</keyword>
<keyword evidence="2" id="KW-0732">Signal</keyword>
<evidence type="ECO:0000313" key="5">
    <source>
        <dbReference type="Proteomes" id="UP001156441"/>
    </source>
</evidence>
<evidence type="ECO:0000256" key="1">
    <source>
        <dbReference type="ARBA" id="ARBA00022737"/>
    </source>
</evidence>